<dbReference type="HOGENOM" id="CLU_3033310_0_0_1"/>
<proteinExistence type="predicted"/>
<reference evidence="1 2" key="1">
    <citation type="submission" date="2014-04" db="EMBL/GenBank/DDBJ databases">
        <authorList>
            <consortium name="DOE Joint Genome Institute"/>
            <person name="Kuo A."/>
            <person name="Kohler A."/>
            <person name="Costa M.D."/>
            <person name="Nagy L.G."/>
            <person name="Floudas D."/>
            <person name="Copeland A."/>
            <person name="Barry K.W."/>
            <person name="Cichocki N."/>
            <person name="Veneault-Fourrey C."/>
            <person name="LaButti K."/>
            <person name="Lindquist E.A."/>
            <person name="Lipzen A."/>
            <person name="Lundell T."/>
            <person name="Morin E."/>
            <person name="Murat C."/>
            <person name="Sun H."/>
            <person name="Tunlid A."/>
            <person name="Henrissat B."/>
            <person name="Grigoriev I.V."/>
            <person name="Hibbett D.S."/>
            <person name="Martin F."/>
            <person name="Nordberg H.P."/>
            <person name="Cantor M.N."/>
            <person name="Hua S.X."/>
        </authorList>
    </citation>
    <scope>NUCLEOTIDE SEQUENCE [LARGE SCALE GENOMIC DNA]</scope>
    <source>
        <strain evidence="1 2">441</strain>
    </source>
</reference>
<evidence type="ECO:0000313" key="1">
    <source>
        <dbReference type="EMBL" id="KIK21750.1"/>
    </source>
</evidence>
<dbReference type="Proteomes" id="UP000054018">
    <property type="component" value="Unassembled WGS sequence"/>
</dbReference>
<accession>A0A0C9YAH2</accession>
<evidence type="ECO:0000313" key="2">
    <source>
        <dbReference type="Proteomes" id="UP000054018"/>
    </source>
</evidence>
<gene>
    <name evidence="1" type="ORF">PISMIDRAFT_681016</name>
</gene>
<sequence length="55" mass="6330">MNVGLPGSIRPSIAPKSPRVSITFLWELHGFCHEYLRVTIIAARDLRQIEHSPRY</sequence>
<keyword evidence="2" id="KW-1185">Reference proteome</keyword>
<organism evidence="1 2">
    <name type="scientific">Pisolithus microcarpus 441</name>
    <dbReference type="NCBI Taxonomy" id="765257"/>
    <lineage>
        <taxon>Eukaryota</taxon>
        <taxon>Fungi</taxon>
        <taxon>Dikarya</taxon>
        <taxon>Basidiomycota</taxon>
        <taxon>Agaricomycotina</taxon>
        <taxon>Agaricomycetes</taxon>
        <taxon>Agaricomycetidae</taxon>
        <taxon>Boletales</taxon>
        <taxon>Sclerodermatineae</taxon>
        <taxon>Pisolithaceae</taxon>
        <taxon>Pisolithus</taxon>
    </lineage>
</organism>
<dbReference type="EMBL" id="KN833747">
    <property type="protein sequence ID" value="KIK21750.1"/>
    <property type="molecule type" value="Genomic_DNA"/>
</dbReference>
<dbReference type="AlphaFoldDB" id="A0A0C9YAH2"/>
<reference evidence="2" key="2">
    <citation type="submission" date="2015-01" db="EMBL/GenBank/DDBJ databases">
        <title>Evolutionary Origins and Diversification of the Mycorrhizal Mutualists.</title>
        <authorList>
            <consortium name="DOE Joint Genome Institute"/>
            <consortium name="Mycorrhizal Genomics Consortium"/>
            <person name="Kohler A."/>
            <person name="Kuo A."/>
            <person name="Nagy L.G."/>
            <person name="Floudas D."/>
            <person name="Copeland A."/>
            <person name="Barry K.W."/>
            <person name="Cichocki N."/>
            <person name="Veneault-Fourrey C."/>
            <person name="LaButti K."/>
            <person name="Lindquist E.A."/>
            <person name="Lipzen A."/>
            <person name="Lundell T."/>
            <person name="Morin E."/>
            <person name="Murat C."/>
            <person name="Riley R."/>
            <person name="Ohm R."/>
            <person name="Sun H."/>
            <person name="Tunlid A."/>
            <person name="Henrissat B."/>
            <person name="Grigoriev I.V."/>
            <person name="Hibbett D.S."/>
            <person name="Martin F."/>
        </authorList>
    </citation>
    <scope>NUCLEOTIDE SEQUENCE [LARGE SCALE GENOMIC DNA]</scope>
    <source>
        <strain evidence="2">441</strain>
    </source>
</reference>
<protein>
    <submittedName>
        <fullName evidence="1">Uncharacterized protein</fullName>
    </submittedName>
</protein>
<name>A0A0C9YAH2_9AGAM</name>